<protein>
    <submittedName>
        <fullName evidence="1">Asp/Glu racemase</fullName>
    </submittedName>
</protein>
<dbReference type="OrthoDB" id="9816064at2"/>
<comment type="caution">
    <text evidence="1">The sequence shown here is derived from an EMBL/GenBank/DDBJ whole genome shotgun (WGS) entry which is preliminary data.</text>
</comment>
<keyword evidence="2" id="KW-1185">Reference proteome</keyword>
<dbReference type="PIRSF" id="PIRSF015736">
    <property type="entry name" value="MI"/>
    <property type="match status" value="1"/>
</dbReference>
<evidence type="ECO:0000313" key="2">
    <source>
        <dbReference type="Proteomes" id="UP000229498"/>
    </source>
</evidence>
<sequence>MRLDYDVEAAPPRRAALGLILLSIDETIERDFRRLLPGDVALFHSRVPSSPDLTAETIRTMRETLPDAAALLPQAAALDAIAYGCTSGATVLGEAEVARMIAASHPGTPVTNPLTALKAACDALGVRRLGLVSPYVEDVSDSLRAALEGHGVGVAAFGSFGQKEERLVARIAKPSIVEAMTAIGAAADVEAVFASCTNLRAVDILAEAEAALGKPALASNQVLAWHLLRLAGVEDRVESLGCLAGVGLRG</sequence>
<dbReference type="Proteomes" id="UP000229498">
    <property type="component" value="Unassembled WGS sequence"/>
</dbReference>
<dbReference type="InterPro" id="IPR026286">
    <property type="entry name" value="MaiA/AMDase"/>
</dbReference>
<dbReference type="PANTHER" id="PTHR40267:SF1">
    <property type="entry name" value="BLR3294 PROTEIN"/>
    <property type="match status" value="1"/>
</dbReference>
<dbReference type="Gene3D" id="3.40.50.12500">
    <property type="match status" value="1"/>
</dbReference>
<name>A0A2M9FXP3_9PROT</name>
<proteinExistence type="predicted"/>
<dbReference type="EMBL" id="PHIG01000047">
    <property type="protein sequence ID" value="PJK28227.1"/>
    <property type="molecule type" value="Genomic_DNA"/>
</dbReference>
<dbReference type="AlphaFoldDB" id="A0A2M9FXP3"/>
<dbReference type="InterPro" id="IPR053714">
    <property type="entry name" value="Iso_Racemase_Enz_sf"/>
</dbReference>
<reference evidence="1 2" key="1">
    <citation type="submission" date="2017-11" db="EMBL/GenBank/DDBJ databases">
        <title>Draft genome sequence of Rhizobiales bacterium SY3-13.</title>
        <authorList>
            <person name="Sun C."/>
        </authorList>
    </citation>
    <scope>NUCLEOTIDE SEQUENCE [LARGE SCALE GENOMIC DNA]</scope>
    <source>
        <strain evidence="1 2">SY3-13</strain>
    </source>
</reference>
<gene>
    <name evidence="1" type="ORF">CVT23_17800</name>
</gene>
<accession>A0A2M9FXP3</accession>
<dbReference type="PANTHER" id="PTHR40267">
    <property type="entry name" value="BLR3294 PROTEIN"/>
    <property type="match status" value="1"/>
</dbReference>
<dbReference type="RefSeq" id="WP_109794675.1">
    <property type="nucleotide sequence ID" value="NZ_PHIG01000047.1"/>
</dbReference>
<evidence type="ECO:0000313" key="1">
    <source>
        <dbReference type="EMBL" id="PJK28227.1"/>
    </source>
</evidence>
<dbReference type="Pfam" id="PF17645">
    <property type="entry name" value="Amdase"/>
    <property type="match status" value="1"/>
</dbReference>
<organism evidence="1 2">
    <name type="scientific">Minwuia thermotolerans</name>
    <dbReference type="NCBI Taxonomy" id="2056226"/>
    <lineage>
        <taxon>Bacteria</taxon>
        <taxon>Pseudomonadati</taxon>
        <taxon>Pseudomonadota</taxon>
        <taxon>Alphaproteobacteria</taxon>
        <taxon>Minwuiales</taxon>
        <taxon>Minwuiaceae</taxon>
        <taxon>Minwuia</taxon>
    </lineage>
</organism>